<dbReference type="PANTHER" id="PTHR14344:SF3">
    <property type="entry name" value="WD REPEAT-CONTAINING PROTEIN 6"/>
    <property type="match status" value="1"/>
</dbReference>
<dbReference type="GO" id="GO:0005737">
    <property type="term" value="C:cytoplasm"/>
    <property type="evidence" value="ECO:0007669"/>
    <property type="project" value="UniProtKB-SubCell"/>
</dbReference>
<dbReference type="SUPFAM" id="SSF50978">
    <property type="entry name" value="WD40 repeat-like"/>
    <property type="match status" value="2"/>
</dbReference>
<accession>A0A9N8W8D1</accession>
<evidence type="ECO:0000256" key="6">
    <source>
        <dbReference type="ARBA" id="ARBA00038255"/>
    </source>
</evidence>
<protein>
    <submittedName>
        <fullName evidence="8">8023_t:CDS:1</fullName>
    </submittedName>
</protein>
<dbReference type="PROSITE" id="PS50082">
    <property type="entry name" value="WD_REPEATS_2"/>
    <property type="match status" value="1"/>
</dbReference>
<dbReference type="InterPro" id="IPR036322">
    <property type="entry name" value="WD40_repeat_dom_sf"/>
</dbReference>
<dbReference type="Proteomes" id="UP000789572">
    <property type="component" value="Unassembled WGS sequence"/>
</dbReference>
<organism evidence="8 9">
    <name type="scientific">Paraglomus occultum</name>
    <dbReference type="NCBI Taxonomy" id="144539"/>
    <lineage>
        <taxon>Eukaryota</taxon>
        <taxon>Fungi</taxon>
        <taxon>Fungi incertae sedis</taxon>
        <taxon>Mucoromycota</taxon>
        <taxon>Glomeromycotina</taxon>
        <taxon>Glomeromycetes</taxon>
        <taxon>Paraglomerales</taxon>
        <taxon>Paraglomeraceae</taxon>
        <taxon>Paraglomus</taxon>
    </lineage>
</organism>
<evidence type="ECO:0000256" key="1">
    <source>
        <dbReference type="ARBA" id="ARBA00004496"/>
    </source>
</evidence>
<evidence type="ECO:0000256" key="3">
    <source>
        <dbReference type="ARBA" id="ARBA00022574"/>
    </source>
</evidence>
<name>A0A9N8W8D1_9GLOM</name>
<keyword evidence="2" id="KW-0963">Cytoplasm</keyword>
<comment type="subcellular location">
    <subcellularLocation>
        <location evidence="1">Cytoplasm</location>
    </subcellularLocation>
</comment>
<dbReference type="InterPro" id="IPR015943">
    <property type="entry name" value="WD40/YVTN_repeat-like_dom_sf"/>
</dbReference>
<gene>
    <name evidence="8" type="ORF">POCULU_LOCUS1351</name>
</gene>
<reference evidence="8" key="1">
    <citation type="submission" date="2021-06" db="EMBL/GenBank/DDBJ databases">
        <authorList>
            <person name="Kallberg Y."/>
            <person name="Tangrot J."/>
            <person name="Rosling A."/>
        </authorList>
    </citation>
    <scope>NUCLEOTIDE SEQUENCE</scope>
    <source>
        <strain evidence="8">IA702</strain>
    </source>
</reference>
<evidence type="ECO:0000256" key="5">
    <source>
        <dbReference type="ARBA" id="ARBA00022737"/>
    </source>
</evidence>
<comment type="caution">
    <text evidence="8">The sequence shown here is derived from an EMBL/GenBank/DDBJ whole genome shotgun (WGS) entry which is preliminary data.</text>
</comment>
<dbReference type="EMBL" id="CAJVPJ010000099">
    <property type="protein sequence ID" value="CAG8477263.1"/>
    <property type="molecule type" value="Genomic_DNA"/>
</dbReference>
<dbReference type="Pfam" id="PF00400">
    <property type="entry name" value="WD40"/>
    <property type="match status" value="3"/>
</dbReference>
<evidence type="ECO:0000256" key="7">
    <source>
        <dbReference type="PROSITE-ProRule" id="PRU00221"/>
    </source>
</evidence>
<dbReference type="AlphaFoldDB" id="A0A9N8W8D1"/>
<comment type="similarity">
    <text evidence="6">Belongs to the WD repeat WDR6 family.</text>
</comment>
<keyword evidence="4" id="KW-0819">tRNA processing</keyword>
<evidence type="ECO:0000256" key="2">
    <source>
        <dbReference type="ARBA" id="ARBA00022490"/>
    </source>
</evidence>
<proteinExistence type="inferred from homology"/>
<dbReference type="PANTHER" id="PTHR14344">
    <property type="entry name" value="WD REPEAT PROTEIN"/>
    <property type="match status" value="1"/>
</dbReference>
<dbReference type="OrthoDB" id="5594999at2759"/>
<sequence length="1261" mass="142547">MASTNANKQPSSILYVGPVTSLKFHNSKILLAGHGPLLKVFYIPSGELLNVVVGLECLRIRGIVHVNQAKDTQEIQQRKIPTSDNCVYVIYGGKTVRVLEMSLSYDDIPKPKCKITFITPPINLRDWILDINWVYGREGESVNHESAFSEPHLCVAYAHNVVDRFTYLFRAVVNAVTCPSQCILYSARFYGHSWEKLLLAAGTVFNEVHLWSVKDGVVLKKFVGHEGVIFNVRFSFDGSILASVSDDRTIRVWKTDVNDKTKPITLYGHMARIWDCQIVGNYLVSISEDSTCRVWQNPVNVRDTEDTLDIDCLACWEGHVGKNVWSLSICEEKGIVATGGQDSGIRLWSLLDVSSNKIDSEADLIHAPLPPLETYHKLQVDCVKPQKSETKEYVRNCAIVSMDEIVVGTNLGHILLHNHQTHTWTPIFYSTELSNYNMMTASKCGRIVCCGGINGQVFILSVRHVFEPIKLNLHPHKVFELFILDTNGILIVTDTLYIISHAVHNDIYVLELDLKCEKSPVRPLFKLAVPPRFLLMSTAYSFQYGLLFCGSREGGLGIYQLPSPKGYEEVKEVGDDNRMNDESLRNNDECLADTMQSSTQIPTLYLILYKSKTHRRQALTSIALEYPLVAVDNNTTDDANDFIFIYTTGRDGEYIKYRLKGVGALRKQHLYTRDVENIKDEKEVVYENAFGENSRERCKEKDGSGERDYVKGTEKNLQVGKTRSWKGKGESDSCLQLEEVYRAKITKGWLEQAVLFENTLFLLGFYRKRFFVFNQSKSYDIFSVACGGAHRVWHFSAADVKLDSATFLFIRKEKVYIYSRTGSLKNDAFTECKLGDDFHGRETRSVSFCRYPIAVDNYYPLIFATGAEDSLLRLFQYIPGNMQNSLRSLCCIKKHTSVIRSIQWSKGKELLLFTSGASEELRCWKIELTLPRDRIVREGSPLVDVNCLEWGCCPSISDIPEMRIMSTSVHSIDNIDGTHVIVSGYSDSILRVWLFTEKTRSFTLVAIGQFHDNCILKVKGLVMKDKFAVLTSATDGRIAVWDISDVINRHSSSAFSSAPSSLHQPHVLNPPLFTSVLHQSGVNVFDIVHVNGYRYLLASGGDDNAIVVKEIEIRINEGILKVRNWARGELFEKGHLNREGLIERTEECVVRVENAHASSIQGLKFLNASTFVSVSLDQRLNVWNIKLEDNPSCKDDMKVKLKASTFVDVCDPACLDMTLWNEEAMNEGHSKEFNCDREYESNPVMHAMVGVAGIGFQLFRI</sequence>
<keyword evidence="5" id="KW-0677">Repeat</keyword>
<dbReference type="InterPro" id="IPR001680">
    <property type="entry name" value="WD40_rpt"/>
</dbReference>
<dbReference type="Gene3D" id="2.130.10.10">
    <property type="entry name" value="YVTN repeat-like/Quinoprotein amine dehydrogenase"/>
    <property type="match status" value="4"/>
</dbReference>
<evidence type="ECO:0000313" key="9">
    <source>
        <dbReference type="Proteomes" id="UP000789572"/>
    </source>
</evidence>
<dbReference type="InterPro" id="IPR051973">
    <property type="entry name" value="tRNA_Anticodon_Mtase-Reg"/>
</dbReference>
<evidence type="ECO:0000313" key="8">
    <source>
        <dbReference type="EMBL" id="CAG8477263.1"/>
    </source>
</evidence>
<evidence type="ECO:0000256" key="4">
    <source>
        <dbReference type="ARBA" id="ARBA00022694"/>
    </source>
</evidence>
<dbReference type="GO" id="GO:0030488">
    <property type="term" value="P:tRNA methylation"/>
    <property type="evidence" value="ECO:0007669"/>
    <property type="project" value="TreeGrafter"/>
</dbReference>
<keyword evidence="3 7" id="KW-0853">WD repeat</keyword>
<dbReference type="PROSITE" id="PS50294">
    <property type="entry name" value="WD_REPEATS_REGION"/>
    <property type="match status" value="1"/>
</dbReference>
<keyword evidence="9" id="KW-1185">Reference proteome</keyword>
<dbReference type="SMART" id="SM00320">
    <property type="entry name" value="WD40"/>
    <property type="match status" value="9"/>
</dbReference>
<feature type="repeat" description="WD" evidence="7">
    <location>
        <begin position="222"/>
        <end position="263"/>
    </location>
</feature>